<dbReference type="InterPro" id="IPR007143">
    <property type="entry name" value="Vps28"/>
</dbReference>
<evidence type="ECO:0000313" key="9">
    <source>
        <dbReference type="EMBL" id="RCK67019.1"/>
    </source>
</evidence>
<dbReference type="Proteomes" id="UP000253472">
    <property type="component" value="Unassembled WGS sequence"/>
</dbReference>
<keyword evidence="3 5" id="KW-0967">Endosome</keyword>
<dbReference type="GO" id="GO:0043328">
    <property type="term" value="P:protein transport to vacuole involved in ubiquitin-dependent protein catabolic process via the multivesicular body sorting pathway"/>
    <property type="evidence" value="ECO:0007669"/>
    <property type="project" value="TreeGrafter"/>
</dbReference>
<comment type="caution">
    <text evidence="9">The sequence shown here is derived from an EMBL/GenBank/DDBJ whole genome shotgun (WGS) entry which is preliminary data.</text>
</comment>
<dbReference type="PANTHER" id="PTHR12937">
    <property type="entry name" value="VACUOLAR PROTEIN SORTING 28, ISOFORM 2 VPS28"/>
    <property type="match status" value="1"/>
</dbReference>
<dbReference type="PROSITE" id="PS51313">
    <property type="entry name" value="VPS28_N"/>
    <property type="match status" value="1"/>
</dbReference>
<dbReference type="PROSITE" id="PS51310">
    <property type="entry name" value="VPS28_C"/>
    <property type="match status" value="1"/>
</dbReference>
<keyword evidence="4 5" id="KW-0653">Protein transport</keyword>
<dbReference type="STRING" id="5486.A0A367YN85"/>
<evidence type="ECO:0000256" key="3">
    <source>
        <dbReference type="ARBA" id="ARBA00022753"/>
    </source>
</evidence>
<dbReference type="PANTHER" id="PTHR12937:SF0">
    <property type="entry name" value="VACUOLAR PROTEIN SORTING-ASSOCIATED PROTEIN 28 HOMOLOG"/>
    <property type="match status" value="1"/>
</dbReference>
<dbReference type="Gene3D" id="1.20.1440.200">
    <property type="match status" value="1"/>
</dbReference>
<dbReference type="InterPro" id="IPR017899">
    <property type="entry name" value="VPS28_C"/>
</dbReference>
<evidence type="ECO:0000259" key="8">
    <source>
        <dbReference type="PROSITE" id="PS51313"/>
    </source>
</evidence>
<sequence>MNNRPPEYAPTSTTSFTVSTDASVYNQEISRASLVKTPLHKSLFDSLAEIYSILPTLEMIEVSFLKDYITDKEKYISTTYRLIHQYQMVLKMFSENEAKLNLLITEVLPGLQRDMSNFLDLLQSKFNINFPHAVIRLKNGLPATIEQINGLQPNNVNSRLVAEITGNFITCMDAVKLNYKSKDQLHPLLSELVLSLNELNEGLEFNGKSKLINWLIKINNLTGELTQDESDSFLNDLDIAYKGFYTTLE</sequence>
<dbReference type="Pfam" id="PF03997">
    <property type="entry name" value="VPS28"/>
    <property type="match status" value="1"/>
</dbReference>
<evidence type="ECO:0000256" key="1">
    <source>
        <dbReference type="ARBA" id="ARBA00004177"/>
    </source>
</evidence>
<organism evidence="9 10">
    <name type="scientific">Candida viswanathii</name>
    <dbReference type="NCBI Taxonomy" id="5486"/>
    <lineage>
        <taxon>Eukaryota</taxon>
        <taxon>Fungi</taxon>
        <taxon>Dikarya</taxon>
        <taxon>Ascomycota</taxon>
        <taxon>Saccharomycotina</taxon>
        <taxon>Pichiomycetes</taxon>
        <taxon>Debaryomycetaceae</taxon>
        <taxon>Candida/Lodderomyces clade</taxon>
        <taxon>Candida</taxon>
    </lineage>
</organism>
<dbReference type="OrthoDB" id="2671at2759"/>
<dbReference type="PIRSF" id="PIRSF017535">
    <property type="entry name" value="VPS28"/>
    <property type="match status" value="1"/>
</dbReference>
<dbReference type="InterPro" id="IPR017898">
    <property type="entry name" value="VPS28_N"/>
</dbReference>
<comment type="similarity">
    <text evidence="5 6">Belongs to the VPS28 family.</text>
</comment>
<feature type="domain" description="VPS28 C-terminal" evidence="7">
    <location>
        <begin position="156"/>
        <end position="249"/>
    </location>
</feature>
<dbReference type="InterPro" id="IPR037206">
    <property type="entry name" value="VPS28_C_sf"/>
</dbReference>
<feature type="domain" description="VPS28 N-terminal" evidence="8">
    <location>
        <begin position="18"/>
        <end position="147"/>
    </location>
</feature>
<dbReference type="GO" id="GO:0044877">
    <property type="term" value="F:protein-containing complex binding"/>
    <property type="evidence" value="ECO:0007669"/>
    <property type="project" value="TreeGrafter"/>
</dbReference>
<dbReference type="GO" id="GO:0000813">
    <property type="term" value="C:ESCRT I complex"/>
    <property type="evidence" value="ECO:0007669"/>
    <property type="project" value="UniProtKB-UniRule"/>
</dbReference>
<comment type="function">
    <text evidence="5">Component of the ESCRT-I complex (endosomal sorting complex required for transport I), a regulator of vesicular trafficking process.</text>
</comment>
<evidence type="ECO:0000256" key="5">
    <source>
        <dbReference type="PIRNR" id="PIRNR017535"/>
    </source>
</evidence>
<evidence type="ECO:0000256" key="6">
    <source>
        <dbReference type="PROSITE-ProRule" id="PRU00642"/>
    </source>
</evidence>
<comment type="subcellular location">
    <subcellularLocation>
        <location evidence="1">Endosome</location>
    </subcellularLocation>
</comment>
<dbReference type="AlphaFoldDB" id="A0A367YN85"/>
<dbReference type="InterPro" id="IPR037202">
    <property type="entry name" value="ESCRT_assembly_dom"/>
</dbReference>
<dbReference type="EMBL" id="QLNQ01000001">
    <property type="protein sequence ID" value="RCK67019.1"/>
    <property type="molecule type" value="Genomic_DNA"/>
</dbReference>
<protein>
    <recommendedName>
        <fullName evidence="5">Vacuolar protein sorting-associated protein 28</fullName>
    </recommendedName>
    <alternativeName>
        <fullName evidence="5">ESCRT-I complex subunit VPS28</fullName>
    </alternativeName>
</protein>
<evidence type="ECO:0000259" key="7">
    <source>
        <dbReference type="PROSITE" id="PS51310"/>
    </source>
</evidence>
<dbReference type="SUPFAM" id="SSF140427">
    <property type="entry name" value="VPS28 C-terminal domain-like"/>
    <property type="match status" value="1"/>
</dbReference>
<dbReference type="Gene3D" id="1.20.120.1130">
    <property type="match status" value="1"/>
</dbReference>
<gene>
    <name evidence="9" type="primary">VPS28_0</name>
    <name evidence="9" type="ORF">Cantr_02607</name>
</gene>
<proteinExistence type="inferred from homology"/>
<dbReference type="SUPFAM" id="SSF140111">
    <property type="entry name" value="Endosomal sorting complex assembly domain"/>
    <property type="match status" value="1"/>
</dbReference>
<keyword evidence="10" id="KW-1185">Reference proteome</keyword>
<evidence type="ECO:0000313" key="10">
    <source>
        <dbReference type="Proteomes" id="UP000253472"/>
    </source>
</evidence>
<reference evidence="9 10" key="1">
    <citation type="submission" date="2018-06" db="EMBL/GenBank/DDBJ databases">
        <title>Whole genome sequencing of Candida tropicalis (genome annotated by CSBL at Korea University).</title>
        <authorList>
            <person name="Ahn J."/>
        </authorList>
    </citation>
    <scope>NUCLEOTIDE SEQUENCE [LARGE SCALE GENOMIC DNA]</scope>
    <source>
        <strain evidence="9 10">ATCC 20962</strain>
    </source>
</reference>
<evidence type="ECO:0000256" key="2">
    <source>
        <dbReference type="ARBA" id="ARBA00022448"/>
    </source>
</evidence>
<keyword evidence="2 5" id="KW-0813">Transport</keyword>
<name>A0A367YN85_9ASCO</name>
<evidence type="ECO:0000256" key="4">
    <source>
        <dbReference type="ARBA" id="ARBA00022927"/>
    </source>
</evidence>
<accession>A0A367YN85</accession>
<dbReference type="InterPro" id="IPR038358">
    <property type="entry name" value="VPS28_N_sf"/>
</dbReference>